<reference evidence="2" key="3">
    <citation type="submission" date="2025-09" db="UniProtKB">
        <authorList>
            <consortium name="Ensembl"/>
        </authorList>
    </citation>
    <scope>IDENTIFICATION</scope>
</reference>
<feature type="compositionally biased region" description="Low complexity" evidence="1">
    <location>
        <begin position="876"/>
        <end position="888"/>
    </location>
</feature>
<dbReference type="Proteomes" id="UP000472271">
    <property type="component" value="Chromosome 16"/>
</dbReference>
<feature type="region of interest" description="Disordered" evidence="1">
    <location>
        <begin position="166"/>
        <end position="190"/>
    </location>
</feature>
<keyword evidence="3" id="KW-1185">Reference proteome</keyword>
<feature type="region of interest" description="Disordered" evidence="1">
    <location>
        <begin position="625"/>
        <end position="648"/>
    </location>
</feature>
<feature type="region of interest" description="Disordered" evidence="1">
    <location>
        <begin position="504"/>
        <end position="574"/>
    </location>
</feature>
<feature type="compositionally biased region" description="Polar residues" evidence="1">
    <location>
        <begin position="889"/>
        <end position="904"/>
    </location>
</feature>
<protein>
    <recommendedName>
        <fullName evidence="4">Protein Jumonji</fullName>
    </recommendedName>
</protein>
<evidence type="ECO:0000256" key="1">
    <source>
        <dbReference type="SAM" id="MobiDB-lite"/>
    </source>
</evidence>
<feature type="region of interest" description="Disordered" evidence="1">
    <location>
        <begin position="421"/>
        <end position="487"/>
    </location>
</feature>
<evidence type="ECO:0000313" key="2">
    <source>
        <dbReference type="Ensembl" id="ENSSORP00005014720.1"/>
    </source>
</evidence>
<feature type="compositionally biased region" description="Polar residues" evidence="1">
    <location>
        <begin position="114"/>
        <end position="131"/>
    </location>
</feature>
<name>A0A672ZCR0_9TELE</name>
<feature type="region of interest" description="Disordered" evidence="1">
    <location>
        <begin position="854"/>
        <end position="911"/>
    </location>
</feature>
<gene>
    <name evidence="2" type="primary">LOC115435882</name>
</gene>
<feature type="compositionally biased region" description="Polar residues" evidence="1">
    <location>
        <begin position="444"/>
        <end position="454"/>
    </location>
</feature>
<feature type="compositionally biased region" description="Basic residues" evidence="1">
    <location>
        <begin position="63"/>
        <end position="73"/>
    </location>
</feature>
<dbReference type="Ensembl" id="ENSSORT00005015149.1">
    <property type="protein sequence ID" value="ENSSORP00005014720.1"/>
    <property type="gene ID" value="ENSSORG00005007512.1"/>
</dbReference>
<feature type="compositionally biased region" description="Polar residues" evidence="1">
    <location>
        <begin position="634"/>
        <end position="645"/>
    </location>
</feature>
<sequence length="911" mass="101522">MSTDRPKRNIIKKKYDISDGMPWCEERLVRKVLFLSLREFRDTHRAAHKHSHIYTRTYKHKCTSKNTVHKQRKTQPLPNKHTQKNPRRRQCVRTPQKKVTHRGKAHKKTHLRQSVHTAQQRVTHTKPNTHAQKNKHGLKNMRISKHVKPHKHSNKLKKINLSQDSHTLKNKGTNPLQDTKKQSTLCTGKSKNGIQQSHLQEHPFQKNSVSTRTLRSHKTLNTVLVLNSKYIETAQHAHSSTQKHCTKNSCSSVDTQPLLRGPARARTLRSQTPATLSGYLDNSFSRCESLLTASTRWSQSLKTRCQQRRTASILCDKDDPASKRPRLQAQRKFAQSPPCSPGPPVCVTSTQCNHTHRLAVVTCLTRRRPKTEDFLSFLCLRGSAALPSNMAFLANGRGKETAGSQQLTSCLSNDRISTEMKKESMFSRTAVQRRSGSLREGTLGSASAAPSSFCTLTTRAQRRRRETEGMDQNRGEGAESHLITPQQLSLQVRTMNKVAMVTGLSEQRSSCVRSVSSSGAGRRQSSRPCTRPSSTDTPQDDGQRSLQETNNRHLTRPSTHHLPRNQGLPPIHRTVTNYYNNHKTLSSLQNSGRFSSMTLTQLPLTNGSVITQLSENPGVLRLSRRRRGLPPDTSPTTQNQVFDANSSKRKKALHLTDGNDTVKSAPHHVGQTAKKTANFNEDIKVEFVSHICKATVSHNEKQERSSHVGELKLESGSCIGEDPNGKINVGELCLESITALEPIQKRDSSTSKMTNCDHSSFTDVKCRPVRTKRLQRNQAASSTATRTITRTANPRTVARASTAKMTVTKAAVNSLVTKYVQADSPAICSAKPNKGKDNTKYISPANSYFTYNSKGSSKYSTNSTHEDLNKDSGHVSSCSSTSKGSTKGLVQTKSPTSALKTRTSPRMLLKN</sequence>
<reference evidence="2" key="1">
    <citation type="submission" date="2019-06" db="EMBL/GenBank/DDBJ databases">
        <authorList>
            <consortium name="Wellcome Sanger Institute Data Sharing"/>
        </authorList>
    </citation>
    <scope>NUCLEOTIDE SEQUENCE [LARGE SCALE GENOMIC DNA]</scope>
</reference>
<feature type="compositionally biased region" description="Low complexity" evidence="1">
    <location>
        <begin position="505"/>
        <end position="527"/>
    </location>
</feature>
<feature type="compositionally biased region" description="Polar residues" evidence="1">
    <location>
        <begin position="426"/>
        <end position="435"/>
    </location>
</feature>
<proteinExistence type="predicted"/>
<reference evidence="2" key="2">
    <citation type="submission" date="2025-08" db="UniProtKB">
        <authorList>
            <consortium name="Ensembl"/>
        </authorList>
    </citation>
    <scope>IDENTIFICATION</scope>
</reference>
<dbReference type="AlphaFoldDB" id="A0A672ZCR0"/>
<evidence type="ECO:0008006" key="4">
    <source>
        <dbReference type="Google" id="ProtNLM"/>
    </source>
</evidence>
<organism evidence="2 3">
    <name type="scientific">Sphaeramia orbicularis</name>
    <name type="common">orbiculate cardinalfish</name>
    <dbReference type="NCBI Taxonomy" id="375764"/>
    <lineage>
        <taxon>Eukaryota</taxon>
        <taxon>Metazoa</taxon>
        <taxon>Chordata</taxon>
        <taxon>Craniata</taxon>
        <taxon>Vertebrata</taxon>
        <taxon>Euteleostomi</taxon>
        <taxon>Actinopterygii</taxon>
        <taxon>Neopterygii</taxon>
        <taxon>Teleostei</taxon>
        <taxon>Neoteleostei</taxon>
        <taxon>Acanthomorphata</taxon>
        <taxon>Gobiaria</taxon>
        <taxon>Kurtiformes</taxon>
        <taxon>Apogonoidei</taxon>
        <taxon>Apogonidae</taxon>
        <taxon>Apogoninae</taxon>
        <taxon>Sphaeramia</taxon>
    </lineage>
</organism>
<evidence type="ECO:0000313" key="3">
    <source>
        <dbReference type="Proteomes" id="UP000472271"/>
    </source>
</evidence>
<feature type="compositionally biased region" description="Polar residues" evidence="1">
    <location>
        <begin position="854"/>
        <end position="863"/>
    </location>
</feature>
<feature type="region of interest" description="Disordered" evidence="1">
    <location>
        <begin position="63"/>
        <end position="134"/>
    </location>
</feature>
<feature type="compositionally biased region" description="Basic and acidic residues" evidence="1">
    <location>
        <begin position="465"/>
        <end position="479"/>
    </location>
</feature>
<dbReference type="InParanoid" id="A0A672ZCR0"/>
<accession>A0A672ZCR0</accession>
<feature type="compositionally biased region" description="Basic residues" evidence="1">
    <location>
        <begin position="553"/>
        <end position="563"/>
    </location>
</feature>
<feature type="compositionally biased region" description="Basic and acidic residues" evidence="1">
    <location>
        <begin position="864"/>
        <end position="873"/>
    </location>
</feature>
<feature type="compositionally biased region" description="Basic residues" evidence="1">
    <location>
        <begin position="81"/>
        <end position="113"/>
    </location>
</feature>